<keyword evidence="3" id="KW-1185">Reference proteome</keyword>
<feature type="compositionally biased region" description="Basic residues" evidence="1">
    <location>
        <begin position="67"/>
        <end position="83"/>
    </location>
</feature>
<name>A0A835XRR8_9CHLO</name>
<dbReference type="Proteomes" id="UP000612055">
    <property type="component" value="Unassembled WGS sequence"/>
</dbReference>
<dbReference type="AlphaFoldDB" id="A0A835XRR8"/>
<feature type="compositionally biased region" description="Low complexity" evidence="1">
    <location>
        <begin position="93"/>
        <end position="107"/>
    </location>
</feature>
<evidence type="ECO:0000256" key="1">
    <source>
        <dbReference type="SAM" id="MobiDB-lite"/>
    </source>
</evidence>
<dbReference type="OrthoDB" id="562770at2759"/>
<dbReference type="EMBL" id="JAEHOE010000084">
    <property type="protein sequence ID" value="KAG2488422.1"/>
    <property type="molecule type" value="Genomic_DNA"/>
</dbReference>
<accession>A0A835XRR8</accession>
<feature type="region of interest" description="Disordered" evidence="1">
    <location>
        <begin position="67"/>
        <end position="107"/>
    </location>
</feature>
<proteinExistence type="predicted"/>
<sequence>MGCNLPGYVDALTPAYTCDEVNSVTYTIPLDMTTIPLQIHDGQITGNLQSCSGNGLGANQCCGGLRKRSHGRLQHHPQYRLHPRLPASATFRAQPASPAQPPASTSA</sequence>
<evidence type="ECO:0000313" key="2">
    <source>
        <dbReference type="EMBL" id="KAG2488422.1"/>
    </source>
</evidence>
<comment type="caution">
    <text evidence="2">The sequence shown here is derived from an EMBL/GenBank/DDBJ whole genome shotgun (WGS) entry which is preliminary data.</text>
</comment>
<evidence type="ECO:0000313" key="3">
    <source>
        <dbReference type="Proteomes" id="UP000612055"/>
    </source>
</evidence>
<protein>
    <submittedName>
        <fullName evidence="2">Uncharacterized protein</fullName>
    </submittedName>
</protein>
<organism evidence="2 3">
    <name type="scientific">Edaphochlamys debaryana</name>
    <dbReference type="NCBI Taxonomy" id="47281"/>
    <lineage>
        <taxon>Eukaryota</taxon>
        <taxon>Viridiplantae</taxon>
        <taxon>Chlorophyta</taxon>
        <taxon>core chlorophytes</taxon>
        <taxon>Chlorophyceae</taxon>
        <taxon>CS clade</taxon>
        <taxon>Chlamydomonadales</taxon>
        <taxon>Chlamydomonadales incertae sedis</taxon>
        <taxon>Edaphochlamys</taxon>
    </lineage>
</organism>
<gene>
    <name evidence="2" type="ORF">HYH03_013106</name>
</gene>
<reference evidence="2" key="1">
    <citation type="journal article" date="2020" name="bioRxiv">
        <title>Comparative genomics of Chlamydomonas.</title>
        <authorList>
            <person name="Craig R.J."/>
            <person name="Hasan A.R."/>
            <person name="Ness R.W."/>
            <person name="Keightley P.D."/>
        </authorList>
    </citation>
    <scope>NUCLEOTIDE SEQUENCE</scope>
    <source>
        <strain evidence="2">CCAP 11/70</strain>
    </source>
</reference>